<evidence type="ECO:0000313" key="1">
    <source>
        <dbReference type="EMBL" id="KAK9724679.1"/>
    </source>
</evidence>
<dbReference type="AlphaFoldDB" id="A0AAW1KZ15"/>
<dbReference type="Proteomes" id="UP001443914">
    <property type="component" value="Unassembled WGS sequence"/>
</dbReference>
<keyword evidence="2" id="KW-1185">Reference proteome</keyword>
<organism evidence="1 2">
    <name type="scientific">Saponaria officinalis</name>
    <name type="common">Common soapwort</name>
    <name type="synonym">Lychnis saponaria</name>
    <dbReference type="NCBI Taxonomy" id="3572"/>
    <lineage>
        <taxon>Eukaryota</taxon>
        <taxon>Viridiplantae</taxon>
        <taxon>Streptophyta</taxon>
        <taxon>Embryophyta</taxon>
        <taxon>Tracheophyta</taxon>
        <taxon>Spermatophyta</taxon>
        <taxon>Magnoliopsida</taxon>
        <taxon>eudicotyledons</taxon>
        <taxon>Gunneridae</taxon>
        <taxon>Pentapetalae</taxon>
        <taxon>Caryophyllales</taxon>
        <taxon>Caryophyllaceae</taxon>
        <taxon>Caryophylleae</taxon>
        <taxon>Saponaria</taxon>
    </lineage>
</organism>
<comment type="caution">
    <text evidence="1">The sequence shown here is derived from an EMBL/GenBank/DDBJ whole genome shotgun (WGS) entry which is preliminary data.</text>
</comment>
<reference evidence="1" key="1">
    <citation type="submission" date="2024-03" db="EMBL/GenBank/DDBJ databases">
        <title>WGS assembly of Saponaria officinalis var. Norfolk2.</title>
        <authorList>
            <person name="Jenkins J."/>
            <person name="Shu S."/>
            <person name="Grimwood J."/>
            <person name="Barry K."/>
            <person name="Goodstein D."/>
            <person name="Schmutz J."/>
            <person name="Leebens-Mack J."/>
            <person name="Osbourn A."/>
        </authorList>
    </citation>
    <scope>NUCLEOTIDE SEQUENCE [LARGE SCALE GENOMIC DNA]</scope>
    <source>
        <strain evidence="1">JIC</strain>
    </source>
</reference>
<name>A0AAW1KZ15_SAPOF</name>
<sequence length="108" mass="11998">MSDNKVNDLCYYFSTSSVDAAEITKKNDDYVVKLEVVLPKTTKIVSTIKDHSKLDDTLEDAISIPGVRFMLLKDDELTIIGAMTNEDITSELENLGQIQLLGTLDLKS</sequence>
<proteinExistence type="predicted"/>
<accession>A0AAW1KZ15</accession>
<protein>
    <submittedName>
        <fullName evidence="1">Uncharacterized protein</fullName>
    </submittedName>
</protein>
<evidence type="ECO:0000313" key="2">
    <source>
        <dbReference type="Proteomes" id="UP001443914"/>
    </source>
</evidence>
<dbReference type="EMBL" id="JBDFQZ010000005">
    <property type="protein sequence ID" value="KAK9724679.1"/>
    <property type="molecule type" value="Genomic_DNA"/>
</dbReference>
<gene>
    <name evidence="1" type="ORF">RND81_05G091700</name>
</gene>